<keyword evidence="13 14" id="KW-0472">Membrane</keyword>
<comment type="caution">
    <text evidence="17">The sequence shown here is derived from an EMBL/GenBank/DDBJ whole genome shotgun (WGS) entry which is preliminary data.</text>
</comment>
<comment type="subcellular location">
    <subcellularLocation>
        <location evidence="2">Cell membrane</location>
        <topology evidence="2">Multi-pass membrane protein</topology>
    </subcellularLocation>
</comment>
<dbReference type="CDD" id="cd06225">
    <property type="entry name" value="HAMP"/>
    <property type="match status" value="1"/>
</dbReference>
<evidence type="ECO:0000256" key="5">
    <source>
        <dbReference type="ARBA" id="ARBA00022553"/>
    </source>
</evidence>
<evidence type="ECO:0000256" key="12">
    <source>
        <dbReference type="ARBA" id="ARBA00023012"/>
    </source>
</evidence>
<evidence type="ECO:0000256" key="10">
    <source>
        <dbReference type="ARBA" id="ARBA00022840"/>
    </source>
</evidence>
<keyword evidence="8" id="KW-0547">Nucleotide-binding</keyword>
<keyword evidence="5" id="KW-0597">Phosphoprotein</keyword>
<evidence type="ECO:0000259" key="16">
    <source>
        <dbReference type="PROSITE" id="PS50885"/>
    </source>
</evidence>
<keyword evidence="10" id="KW-0067">ATP-binding</keyword>
<dbReference type="Gene3D" id="3.30.450.20">
    <property type="entry name" value="PAS domain"/>
    <property type="match status" value="2"/>
</dbReference>
<dbReference type="SMART" id="SM00304">
    <property type="entry name" value="HAMP"/>
    <property type="match status" value="1"/>
</dbReference>
<evidence type="ECO:0000259" key="15">
    <source>
        <dbReference type="PROSITE" id="PS50109"/>
    </source>
</evidence>
<keyword evidence="7 14" id="KW-0812">Transmembrane</keyword>
<evidence type="ECO:0000256" key="13">
    <source>
        <dbReference type="ARBA" id="ARBA00023136"/>
    </source>
</evidence>
<dbReference type="GO" id="GO:0000155">
    <property type="term" value="F:phosphorelay sensor kinase activity"/>
    <property type="evidence" value="ECO:0007669"/>
    <property type="project" value="InterPro"/>
</dbReference>
<evidence type="ECO:0000256" key="6">
    <source>
        <dbReference type="ARBA" id="ARBA00022679"/>
    </source>
</evidence>
<dbReference type="InterPro" id="IPR003594">
    <property type="entry name" value="HATPase_dom"/>
</dbReference>
<keyword evidence="11 14" id="KW-1133">Transmembrane helix</keyword>
<evidence type="ECO:0000256" key="9">
    <source>
        <dbReference type="ARBA" id="ARBA00022777"/>
    </source>
</evidence>
<protein>
    <recommendedName>
        <fullName evidence="3">histidine kinase</fullName>
        <ecNumber evidence="3">2.7.13.3</ecNumber>
    </recommendedName>
</protein>
<dbReference type="Proteomes" id="UP000029734">
    <property type="component" value="Unassembled WGS sequence"/>
</dbReference>
<dbReference type="eggNOG" id="COG2972">
    <property type="taxonomic scope" value="Bacteria"/>
</dbReference>
<dbReference type="Pfam" id="PF02743">
    <property type="entry name" value="dCache_1"/>
    <property type="match status" value="1"/>
</dbReference>
<evidence type="ECO:0000313" key="17">
    <source>
        <dbReference type="EMBL" id="KGE16417.1"/>
    </source>
</evidence>
<name>A0A098M4D6_9BACL</name>
<feature type="domain" description="Histidine kinase" evidence="15">
    <location>
        <begin position="404"/>
        <end position="600"/>
    </location>
</feature>
<dbReference type="STRING" id="268407.PWYN_16885"/>
<sequence>MQGKKGRRRLRVFGSWFRNLALARKLILINVVIIMLPLGLMGYFAYVRFAETTESKVGDYQLQTLKQLTLNIDTYMNELNRLTVMPYQYPKVTTYLETKRTPGQPLTLDEISELNNFVTQVFLNGRVDILGVSLYGAGGASYVVLPESQYVTTYKLDENLEWLNKFQGHYGQPIFVATHDVRSTGGNIYKAFSIARELRSFDSGQTLGYIVIDVDTKFISEILSRVKLDAKESLYIADNTGNLVIRKDNSGEKLDPSLYLGKTGEGVNHVQAEGRGLLVSHITSEVTGWTTVGIVPIASLMKDTDILRTYIILIGVSCVGLALLLYVFIAYRITQPLRKLSRLMRNVERGDIRISFPVTGSDEVGVLGHSFNGMVAKLSELGYLLYETEIREKDAQIAALQSKINPHFLYNTLGSISMYAEMEGNREIITMANNLSKLLRYSLSGRKEHVTLKDELDHVSGYMKIQQMRYEERIVFEMNIEPSVLECKVIPLMIQPLVENSINHALDKGVGEGHISLSAAKENNVLTITVEDDGIGMNAETLESLRSHLRNTTDLGGQSGNGLLNVHRRIVLHYGVDYGLSLESMPFQGFRAVLRLPVMYLPGQRREEYENA</sequence>
<dbReference type="InterPro" id="IPR036890">
    <property type="entry name" value="HATPase_C_sf"/>
</dbReference>
<dbReference type="SUPFAM" id="SSF55874">
    <property type="entry name" value="ATPase domain of HSP90 chaperone/DNA topoisomerase II/histidine kinase"/>
    <property type="match status" value="1"/>
</dbReference>
<dbReference type="Gene3D" id="3.30.565.10">
    <property type="entry name" value="Histidine kinase-like ATPase, C-terminal domain"/>
    <property type="match status" value="1"/>
</dbReference>
<dbReference type="PROSITE" id="PS50109">
    <property type="entry name" value="HIS_KIN"/>
    <property type="match status" value="1"/>
</dbReference>
<dbReference type="Gene3D" id="6.10.340.10">
    <property type="match status" value="1"/>
</dbReference>
<evidence type="ECO:0000256" key="1">
    <source>
        <dbReference type="ARBA" id="ARBA00000085"/>
    </source>
</evidence>
<feature type="transmembrane region" description="Helical" evidence="14">
    <location>
        <begin position="26"/>
        <end position="46"/>
    </location>
</feature>
<feature type="transmembrane region" description="Helical" evidence="14">
    <location>
        <begin position="310"/>
        <end position="334"/>
    </location>
</feature>
<dbReference type="GO" id="GO:0005886">
    <property type="term" value="C:plasma membrane"/>
    <property type="evidence" value="ECO:0007669"/>
    <property type="project" value="UniProtKB-SubCell"/>
</dbReference>
<proteinExistence type="predicted"/>
<keyword evidence="6" id="KW-0808">Transferase</keyword>
<dbReference type="GO" id="GO:0005524">
    <property type="term" value="F:ATP binding"/>
    <property type="evidence" value="ECO:0007669"/>
    <property type="project" value="UniProtKB-KW"/>
</dbReference>
<dbReference type="SMART" id="SM00387">
    <property type="entry name" value="HATPase_c"/>
    <property type="match status" value="1"/>
</dbReference>
<reference evidence="17 18" key="1">
    <citation type="submission" date="2014-08" db="EMBL/GenBank/DDBJ databases">
        <authorList>
            <person name="den Bakker H.C."/>
        </authorList>
    </citation>
    <scope>NUCLEOTIDE SEQUENCE [LARGE SCALE GENOMIC DNA]</scope>
    <source>
        <strain evidence="17 18">DSM 18334</strain>
    </source>
</reference>
<dbReference type="PANTHER" id="PTHR34220">
    <property type="entry name" value="SENSOR HISTIDINE KINASE YPDA"/>
    <property type="match status" value="1"/>
</dbReference>
<evidence type="ECO:0000256" key="7">
    <source>
        <dbReference type="ARBA" id="ARBA00022692"/>
    </source>
</evidence>
<dbReference type="EMBL" id="JQCR01000003">
    <property type="protein sequence ID" value="KGE16417.1"/>
    <property type="molecule type" value="Genomic_DNA"/>
</dbReference>
<dbReference type="PANTHER" id="PTHR34220:SF7">
    <property type="entry name" value="SENSOR HISTIDINE KINASE YPDA"/>
    <property type="match status" value="1"/>
</dbReference>
<dbReference type="Pfam" id="PF00672">
    <property type="entry name" value="HAMP"/>
    <property type="match status" value="1"/>
</dbReference>
<keyword evidence="12" id="KW-0902">Two-component regulatory system</keyword>
<evidence type="ECO:0000256" key="14">
    <source>
        <dbReference type="SAM" id="Phobius"/>
    </source>
</evidence>
<evidence type="ECO:0000256" key="11">
    <source>
        <dbReference type="ARBA" id="ARBA00022989"/>
    </source>
</evidence>
<dbReference type="InterPro" id="IPR005467">
    <property type="entry name" value="His_kinase_dom"/>
</dbReference>
<comment type="catalytic activity">
    <reaction evidence="1">
        <text>ATP + protein L-histidine = ADP + protein N-phospho-L-histidine.</text>
        <dbReference type="EC" id="2.7.13.3"/>
    </reaction>
</comment>
<dbReference type="SUPFAM" id="SSF158472">
    <property type="entry name" value="HAMP domain-like"/>
    <property type="match status" value="1"/>
</dbReference>
<dbReference type="AlphaFoldDB" id="A0A098M4D6"/>
<gene>
    <name evidence="17" type="ORF">PWYN_16885</name>
</gene>
<dbReference type="InterPro" id="IPR003660">
    <property type="entry name" value="HAMP_dom"/>
</dbReference>
<dbReference type="InterPro" id="IPR033479">
    <property type="entry name" value="dCache_1"/>
</dbReference>
<evidence type="ECO:0000256" key="4">
    <source>
        <dbReference type="ARBA" id="ARBA00022475"/>
    </source>
</evidence>
<organism evidence="17 18">
    <name type="scientific">Paenibacillus wynnii</name>
    <dbReference type="NCBI Taxonomy" id="268407"/>
    <lineage>
        <taxon>Bacteria</taxon>
        <taxon>Bacillati</taxon>
        <taxon>Bacillota</taxon>
        <taxon>Bacilli</taxon>
        <taxon>Bacillales</taxon>
        <taxon>Paenibacillaceae</taxon>
        <taxon>Paenibacillus</taxon>
    </lineage>
</organism>
<reference evidence="17 18" key="2">
    <citation type="submission" date="2014-10" db="EMBL/GenBank/DDBJ databases">
        <title>Comparative genomics of the Paenibacillus odorifer group.</title>
        <authorList>
            <person name="Tsai Y.-C."/>
            <person name="Martin N."/>
            <person name="Korlach J."/>
            <person name="Wiedmann M."/>
        </authorList>
    </citation>
    <scope>NUCLEOTIDE SEQUENCE [LARGE SCALE GENOMIC DNA]</scope>
    <source>
        <strain evidence="17 18">DSM 18334</strain>
    </source>
</reference>
<dbReference type="EC" id="2.7.13.3" evidence="3"/>
<evidence type="ECO:0000256" key="3">
    <source>
        <dbReference type="ARBA" id="ARBA00012438"/>
    </source>
</evidence>
<evidence type="ECO:0000256" key="2">
    <source>
        <dbReference type="ARBA" id="ARBA00004651"/>
    </source>
</evidence>
<keyword evidence="4" id="KW-1003">Cell membrane</keyword>
<dbReference type="InterPro" id="IPR010559">
    <property type="entry name" value="Sig_transdc_His_kin_internal"/>
</dbReference>
<evidence type="ECO:0000256" key="8">
    <source>
        <dbReference type="ARBA" id="ARBA00022741"/>
    </source>
</evidence>
<feature type="domain" description="HAMP" evidence="16">
    <location>
        <begin position="331"/>
        <end position="383"/>
    </location>
</feature>
<dbReference type="InterPro" id="IPR050640">
    <property type="entry name" value="Bact_2-comp_sensor_kinase"/>
</dbReference>
<keyword evidence="18" id="KW-1185">Reference proteome</keyword>
<dbReference type="Pfam" id="PF02518">
    <property type="entry name" value="HATPase_c"/>
    <property type="match status" value="1"/>
</dbReference>
<dbReference type="PROSITE" id="PS50885">
    <property type="entry name" value="HAMP"/>
    <property type="match status" value="1"/>
</dbReference>
<accession>A0A098M4D6</accession>
<evidence type="ECO:0000313" key="18">
    <source>
        <dbReference type="Proteomes" id="UP000029734"/>
    </source>
</evidence>
<dbReference type="Pfam" id="PF06580">
    <property type="entry name" value="His_kinase"/>
    <property type="match status" value="1"/>
</dbReference>
<keyword evidence="9" id="KW-0418">Kinase</keyword>